<evidence type="ECO:0000313" key="1">
    <source>
        <dbReference type="EMBL" id="CCD48919.1"/>
    </source>
</evidence>
<protein>
    <submittedName>
        <fullName evidence="1">Uncharacterized protein</fullName>
    </submittedName>
</protein>
<reference evidence="2" key="1">
    <citation type="journal article" date="2011" name="PLoS Genet.">
        <title>Genomic analysis of the necrotrophic fungal pathogens Sclerotinia sclerotiorum and Botrytis cinerea.</title>
        <authorList>
            <person name="Amselem J."/>
            <person name="Cuomo C.A."/>
            <person name="van Kan J.A."/>
            <person name="Viaud M."/>
            <person name="Benito E.P."/>
            <person name="Couloux A."/>
            <person name="Coutinho P.M."/>
            <person name="de Vries R.P."/>
            <person name="Dyer P.S."/>
            <person name="Fillinger S."/>
            <person name="Fournier E."/>
            <person name="Gout L."/>
            <person name="Hahn M."/>
            <person name="Kohn L."/>
            <person name="Lapalu N."/>
            <person name="Plummer K.M."/>
            <person name="Pradier J.M."/>
            <person name="Quevillon E."/>
            <person name="Sharon A."/>
            <person name="Simon A."/>
            <person name="ten Have A."/>
            <person name="Tudzynski B."/>
            <person name="Tudzynski P."/>
            <person name="Wincker P."/>
            <person name="Andrew M."/>
            <person name="Anthouard V."/>
            <person name="Beever R.E."/>
            <person name="Beffa R."/>
            <person name="Benoit I."/>
            <person name="Bouzid O."/>
            <person name="Brault B."/>
            <person name="Chen Z."/>
            <person name="Choquer M."/>
            <person name="Collemare J."/>
            <person name="Cotton P."/>
            <person name="Danchin E.G."/>
            <person name="Da Silva C."/>
            <person name="Gautier A."/>
            <person name="Giraud C."/>
            <person name="Giraud T."/>
            <person name="Gonzalez C."/>
            <person name="Grossetete S."/>
            <person name="Guldener U."/>
            <person name="Henrissat B."/>
            <person name="Howlett B.J."/>
            <person name="Kodira C."/>
            <person name="Kretschmer M."/>
            <person name="Lappartient A."/>
            <person name="Leroch M."/>
            <person name="Levis C."/>
            <person name="Mauceli E."/>
            <person name="Neuveglise C."/>
            <person name="Oeser B."/>
            <person name="Pearson M."/>
            <person name="Poulain J."/>
            <person name="Poussereau N."/>
            <person name="Quesneville H."/>
            <person name="Rascle C."/>
            <person name="Schumacher J."/>
            <person name="Segurens B."/>
            <person name="Sexton A."/>
            <person name="Silva E."/>
            <person name="Sirven C."/>
            <person name="Soanes D.M."/>
            <person name="Talbot N.J."/>
            <person name="Templeton M."/>
            <person name="Yandava C."/>
            <person name="Yarden O."/>
            <person name="Zeng Q."/>
            <person name="Rollins J.A."/>
            <person name="Lebrun M.H."/>
            <person name="Dickman M."/>
        </authorList>
    </citation>
    <scope>NUCLEOTIDE SEQUENCE [LARGE SCALE GENOMIC DNA]</scope>
    <source>
        <strain evidence="2">T4</strain>
    </source>
</reference>
<dbReference type="EMBL" id="FQ790299">
    <property type="protein sequence ID" value="CCD48919.1"/>
    <property type="molecule type" value="Genomic_DNA"/>
</dbReference>
<accession>G2Y8L2</accession>
<dbReference type="Proteomes" id="UP000008177">
    <property type="component" value="Unplaced contigs"/>
</dbReference>
<name>G2Y8L2_BOTF4</name>
<organism evidence="1 2">
    <name type="scientific">Botryotinia fuckeliana (strain T4)</name>
    <name type="common">Noble rot fungus</name>
    <name type="synonym">Botrytis cinerea</name>
    <dbReference type="NCBI Taxonomy" id="999810"/>
    <lineage>
        <taxon>Eukaryota</taxon>
        <taxon>Fungi</taxon>
        <taxon>Dikarya</taxon>
        <taxon>Ascomycota</taxon>
        <taxon>Pezizomycotina</taxon>
        <taxon>Leotiomycetes</taxon>
        <taxon>Helotiales</taxon>
        <taxon>Sclerotiniaceae</taxon>
        <taxon>Botrytis</taxon>
    </lineage>
</organism>
<gene>
    <name evidence="1" type="ORF">BofuT4_uP105770.1</name>
</gene>
<dbReference type="InParanoid" id="G2Y8L2"/>
<sequence>MQKLHDQNALFLSVSNRLRAENVWGSEAFHESLDGF</sequence>
<evidence type="ECO:0000313" key="2">
    <source>
        <dbReference type="Proteomes" id="UP000008177"/>
    </source>
</evidence>
<dbReference type="AlphaFoldDB" id="G2Y8L2"/>
<proteinExistence type="predicted"/>
<dbReference type="HOGENOM" id="CLU_3359561_0_0_1"/>